<dbReference type="AlphaFoldDB" id="A0A916S1E7"/>
<dbReference type="Gene3D" id="3.30.1330.40">
    <property type="entry name" value="RutC-like"/>
    <property type="match status" value="1"/>
</dbReference>
<dbReference type="PANTHER" id="PTHR47328:SF1">
    <property type="entry name" value="RUTC FAMILY PROTEIN YOAB"/>
    <property type="match status" value="1"/>
</dbReference>
<dbReference type="InterPro" id="IPR035959">
    <property type="entry name" value="RutC-like_sf"/>
</dbReference>
<dbReference type="RefSeq" id="WP_188722626.1">
    <property type="nucleotide sequence ID" value="NZ_BMIF01000016.1"/>
</dbReference>
<dbReference type="InterPro" id="IPR006175">
    <property type="entry name" value="YjgF/YER057c/UK114"/>
</dbReference>
<evidence type="ECO:0000313" key="2">
    <source>
        <dbReference type="Proteomes" id="UP000636264"/>
    </source>
</evidence>
<dbReference type="PANTHER" id="PTHR47328">
    <property type="match status" value="1"/>
</dbReference>
<dbReference type="EMBL" id="BMIF01000016">
    <property type="protein sequence ID" value="GGA79620.1"/>
    <property type="molecule type" value="Genomic_DNA"/>
</dbReference>
<accession>A0A916S1E7</accession>
<protein>
    <recommendedName>
        <fullName evidence="3">RidA family protein</fullName>
    </recommendedName>
</protein>
<name>A0A916S1E7_9HYPH</name>
<dbReference type="InterPro" id="IPR035709">
    <property type="entry name" value="YoaB-like"/>
</dbReference>
<dbReference type="SUPFAM" id="SSF55298">
    <property type="entry name" value="YjgF-like"/>
    <property type="match status" value="1"/>
</dbReference>
<dbReference type="Pfam" id="PF01042">
    <property type="entry name" value="Ribonuc_L-PSP"/>
    <property type="match status" value="1"/>
</dbReference>
<evidence type="ECO:0008006" key="3">
    <source>
        <dbReference type="Google" id="ProtNLM"/>
    </source>
</evidence>
<gene>
    <name evidence="1" type="ORF">GCM10011385_37290</name>
</gene>
<organism evidence="1 2">
    <name type="scientific">Nitratireductor aestuarii</name>
    <dbReference type="NCBI Taxonomy" id="1735103"/>
    <lineage>
        <taxon>Bacteria</taxon>
        <taxon>Pseudomonadati</taxon>
        <taxon>Pseudomonadota</taxon>
        <taxon>Alphaproteobacteria</taxon>
        <taxon>Hyphomicrobiales</taxon>
        <taxon>Phyllobacteriaceae</taxon>
        <taxon>Nitratireductor</taxon>
    </lineage>
</organism>
<evidence type="ECO:0000313" key="1">
    <source>
        <dbReference type="EMBL" id="GGA79620.1"/>
    </source>
</evidence>
<dbReference type="Proteomes" id="UP000636264">
    <property type="component" value="Unassembled WGS sequence"/>
</dbReference>
<reference evidence="1" key="2">
    <citation type="submission" date="2020-09" db="EMBL/GenBank/DDBJ databases">
        <authorList>
            <person name="Sun Q."/>
            <person name="Zhou Y."/>
        </authorList>
    </citation>
    <scope>NUCLEOTIDE SEQUENCE</scope>
    <source>
        <strain evidence="1">CGMCC 1.15320</strain>
    </source>
</reference>
<comment type="caution">
    <text evidence="1">The sequence shown here is derived from an EMBL/GenBank/DDBJ whole genome shotgun (WGS) entry which is preliminary data.</text>
</comment>
<dbReference type="CDD" id="cd06150">
    <property type="entry name" value="YjgF_YER057c_UK114_like_2"/>
    <property type="match status" value="1"/>
</dbReference>
<keyword evidence="2" id="KW-1185">Reference proteome</keyword>
<proteinExistence type="predicted"/>
<sequence length="113" mass="12478">MERMRRGRILHQITIHNGIVYTAGLIADNLDADMAGQTQQLCDKIDAMLAEAGSDKSKLIRVQIFVTDISKKPEMDAVWLNWLGDDLPCRCTVGVSDLGDPRILIEVVVTAAQ</sequence>
<reference evidence="1" key="1">
    <citation type="journal article" date="2014" name="Int. J. Syst. Evol. Microbiol.">
        <title>Complete genome sequence of Corynebacterium casei LMG S-19264T (=DSM 44701T), isolated from a smear-ripened cheese.</title>
        <authorList>
            <consortium name="US DOE Joint Genome Institute (JGI-PGF)"/>
            <person name="Walter F."/>
            <person name="Albersmeier A."/>
            <person name="Kalinowski J."/>
            <person name="Ruckert C."/>
        </authorList>
    </citation>
    <scope>NUCLEOTIDE SEQUENCE</scope>
    <source>
        <strain evidence="1">CGMCC 1.15320</strain>
    </source>
</reference>